<dbReference type="InterPro" id="IPR003029">
    <property type="entry name" value="S1_domain"/>
</dbReference>
<dbReference type="Gene3D" id="3.30.1490.120">
    <property type="entry name" value="RNA polymerase Rpb7-like, N-terminal domain"/>
    <property type="match status" value="1"/>
</dbReference>
<dbReference type="GO" id="GO:0006367">
    <property type="term" value="P:transcription initiation at RNA polymerase II promoter"/>
    <property type="evidence" value="ECO:0007669"/>
    <property type="project" value="TreeGrafter"/>
</dbReference>
<evidence type="ECO:0000256" key="4">
    <source>
        <dbReference type="ARBA" id="ARBA00022478"/>
    </source>
</evidence>
<sequence>MSRDIVIHPKYLGPQLNQFIQRRLLLEVEGKCDGVYGFIIAVTTIDHIGLGKITVGQGFVSYPLNFKAVVFRPFKGEVLDAVVEKVNNVGIFAQAGPLMCFISRYNIPDTIQFDPSGGQPCYKSQNEESVIKEGDAIRLRLINIRVELNEISAAATIREDYLGKL</sequence>
<evidence type="ECO:0000313" key="9">
    <source>
        <dbReference type="EMBL" id="KII65209.1"/>
    </source>
</evidence>
<comment type="similarity">
    <text evidence="2">Belongs to the eukaryotic RPB7/RPC8 RNA polymerase subunit family.</text>
</comment>
<name>A0A0C2IIQ1_THEKT</name>
<evidence type="ECO:0000256" key="6">
    <source>
        <dbReference type="ARBA" id="ARBA00023242"/>
    </source>
</evidence>
<dbReference type="FunFam" id="2.40.50.140:FF:000043">
    <property type="entry name" value="DNA-directed RNA polymerase II subunit RPB7"/>
    <property type="match status" value="1"/>
</dbReference>
<dbReference type="InterPro" id="IPR012340">
    <property type="entry name" value="NA-bd_OB-fold"/>
</dbReference>
<dbReference type="GO" id="GO:0031369">
    <property type="term" value="F:translation initiation factor binding"/>
    <property type="evidence" value="ECO:0007669"/>
    <property type="project" value="TreeGrafter"/>
</dbReference>
<dbReference type="CDD" id="cd04329">
    <property type="entry name" value="RNAP_II_Rpb7_N"/>
    <property type="match status" value="1"/>
</dbReference>
<evidence type="ECO:0000256" key="1">
    <source>
        <dbReference type="ARBA" id="ARBA00004123"/>
    </source>
</evidence>
<dbReference type="Pfam" id="PF03876">
    <property type="entry name" value="SHS2_Rpb7-N"/>
    <property type="match status" value="1"/>
</dbReference>
<protein>
    <recommendedName>
        <fullName evidence="3">DNA-directed RNA polymerase II subunit RPB7</fullName>
    </recommendedName>
    <alternativeName>
        <fullName evidence="7">DNA-directed RNA polymerase II subunit rpb7</fullName>
    </alternativeName>
</protein>
<evidence type="ECO:0000256" key="3">
    <source>
        <dbReference type="ARBA" id="ARBA00015928"/>
    </source>
</evidence>
<keyword evidence="4 9" id="KW-0240">DNA-directed RNA polymerase</keyword>
<dbReference type="Gene3D" id="2.40.50.140">
    <property type="entry name" value="Nucleic acid-binding proteins"/>
    <property type="match status" value="1"/>
</dbReference>
<dbReference type="InterPro" id="IPR045113">
    <property type="entry name" value="Rpb7-like"/>
</dbReference>
<dbReference type="OMA" id="TMRQPGL"/>
<dbReference type="CDD" id="cd04462">
    <property type="entry name" value="S1_RNAPII_Rpb7"/>
    <property type="match status" value="1"/>
</dbReference>
<dbReference type="GO" id="GO:0045948">
    <property type="term" value="P:positive regulation of translational initiation"/>
    <property type="evidence" value="ECO:0007669"/>
    <property type="project" value="TreeGrafter"/>
</dbReference>
<evidence type="ECO:0000313" key="10">
    <source>
        <dbReference type="Proteomes" id="UP000031668"/>
    </source>
</evidence>
<dbReference type="GO" id="GO:0000932">
    <property type="term" value="C:P-body"/>
    <property type="evidence" value="ECO:0007669"/>
    <property type="project" value="TreeGrafter"/>
</dbReference>
<dbReference type="AlphaFoldDB" id="A0A0C2IIQ1"/>
<feature type="domain" description="S1 motif" evidence="8">
    <location>
        <begin position="76"/>
        <end position="156"/>
    </location>
</feature>
<keyword evidence="5" id="KW-0804">Transcription</keyword>
<dbReference type="GO" id="GO:0060213">
    <property type="term" value="P:positive regulation of nuclear-transcribed mRNA poly(A) tail shortening"/>
    <property type="evidence" value="ECO:0007669"/>
    <property type="project" value="TreeGrafter"/>
</dbReference>
<dbReference type="GO" id="GO:0005665">
    <property type="term" value="C:RNA polymerase II, core complex"/>
    <property type="evidence" value="ECO:0007669"/>
    <property type="project" value="TreeGrafter"/>
</dbReference>
<evidence type="ECO:0000256" key="2">
    <source>
        <dbReference type="ARBA" id="ARBA00009307"/>
    </source>
</evidence>
<organism evidence="9 10">
    <name type="scientific">Thelohanellus kitauei</name>
    <name type="common">Myxosporean</name>
    <dbReference type="NCBI Taxonomy" id="669202"/>
    <lineage>
        <taxon>Eukaryota</taxon>
        <taxon>Metazoa</taxon>
        <taxon>Cnidaria</taxon>
        <taxon>Myxozoa</taxon>
        <taxon>Myxosporea</taxon>
        <taxon>Bivalvulida</taxon>
        <taxon>Platysporina</taxon>
        <taxon>Myxobolidae</taxon>
        <taxon>Thelohanellus</taxon>
    </lineage>
</organism>
<reference evidence="9 10" key="1">
    <citation type="journal article" date="2014" name="Genome Biol. Evol.">
        <title>The genome of the myxosporean Thelohanellus kitauei shows adaptations to nutrient acquisition within its fish host.</title>
        <authorList>
            <person name="Yang Y."/>
            <person name="Xiong J."/>
            <person name="Zhou Z."/>
            <person name="Huo F."/>
            <person name="Miao W."/>
            <person name="Ran C."/>
            <person name="Liu Y."/>
            <person name="Zhang J."/>
            <person name="Feng J."/>
            <person name="Wang M."/>
            <person name="Wang M."/>
            <person name="Wang L."/>
            <person name="Yao B."/>
        </authorList>
    </citation>
    <scope>NUCLEOTIDE SEQUENCE [LARGE SCALE GENOMIC DNA]</scope>
    <source>
        <strain evidence="9">Wuqing</strain>
    </source>
</reference>
<dbReference type="FunFam" id="3.30.1490.120:FF:000001">
    <property type="entry name" value="DNA-directed RNA polymerase II subunit RPB7"/>
    <property type="match status" value="1"/>
</dbReference>
<dbReference type="InterPro" id="IPR005576">
    <property type="entry name" value="Rpb7-like_N"/>
</dbReference>
<dbReference type="GO" id="GO:0003697">
    <property type="term" value="F:single-stranded DNA binding"/>
    <property type="evidence" value="ECO:0007669"/>
    <property type="project" value="TreeGrafter"/>
</dbReference>
<comment type="caution">
    <text evidence="9">The sequence shown here is derived from an EMBL/GenBank/DDBJ whole genome shotgun (WGS) entry which is preliminary data.</text>
</comment>
<dbReference type="Proteomes" id="UP000031668">
    <property type="component" value="Unassembled WGS sequence"/>
</dbReference>
<evidence type="ECO:0000256" key="7">
    <source>
        <dbReference type="ARBA" id="ARBA00073912"/>
    </source>
</evidence>
<evidence type="ECO:0000256" key="5">
    <source>
        <dbReference type="ARBA" id="ARBA00023163"/>
    </source>
</evidence>
<proteinExistence type="inferred from homology"/>
<gene>
    <name evidence="9" type="ORF">RF11_15112</name>
</gene>
<dbReference type="Pfam" id="PF00575">
    <property type="entry name" value="S1"/>
    <property type="match status" value="1"/>
</dbReference>
<dbReference type="SUPFAM" id="SSF50249">
    <property type="entry name" value="Nucleic acid-binding proteins"/>
    <property type="match status" value="1"/>
</dbReference>
<dbReference type="SUPFAM" id="SSF88798">
    <property type="entry name" value="N-terminal, heterodimerisation domain of RBP7 (RpoE)"/>
    <property type="match status" value="1"/>
</dbReference>
<dbReference type="PANTHER" id="PTHR12709">
    <property type="entry name" value="DNA-DIRECTED RNA POLYMERASE II, III"/>
    <property type="match status" value="1"/>
</dbReference>
<dbReference type="PANTHER" id="PTHR12709:SF4">
    <property type="entry name" value="DNA-DIRECTED RNA POLYMERASE II SUBUNIT RPB7"/>
    <property type="match status" value="1"/>
</dbReference>
<dbReference type="GO" id="GO:0003727">
    <property type="term" value="F:single-stranded RNA binding"/>
    <property type="evidence" value="ECO:0007669"/>
    <property type="project" value="TreeGrafter"/>
</dbReference>
<evidence type="ECO:0000259" key="8">
    <source>
        <dbReference type="PROSITE" id="PS50126"/>
    </source>
</evidence>
<keyword evidence="6" id="KW-0539">Nucleus</keyword>
<dbReference type="PROSITE" id="PS50126">
    <property type="entry name" value="S1"/>
    <property type="match status" value="1"/>
</dbReference>
<dbReference type="InterPro" id="IPR036898">
    <property type="entry name" value="RNA_pol_Rpb7-like_N_sf"/>
</dbReference>
<dbReference type="OrthoDB" id="1162399at2759"/>
<accession>A0A0C2IIQ1</accession>
<keyword evidence="10" id="KW-1185">Reference proteome</keyword>
<comment type="subcellular location">
    <subcellularLocation>
        <location evidence="1">Nucleus</location>
    </subcellularLocation>
</comment>
<dbReference type="EMBL" id="JWZT01003947">
    <property type="protein sequence ID" value="KII65209.1"/>
    <property type="molecule type" value="Genomic_DNA"/>
</dbReference>